<dbReference type="InterPro" id="IPR020946">
    <property type="entry name" value="Flavin_mOase-like"/>
</dbReference>
<keyword evidence="3 5" id="KW-0560">Oxidoreductase</keyword>
<protein>
    <submittedName>
        <fullName evidence="5">Flavin-containing monooxygenase</fullName>
        <ecNumber evidence="5">1.14.13.-</ecNumber>
    </submittedName>
</protein>
<dbReference type="PRINTS" id="PR00411">
    <property type="entry name" value="PNDRDTASEI"/>
</dbReference>
<dbReference type="PANTHER" id="PTHR42877">
    <property type="entry name" value="L-ORNITHINE N(5)-MONOOXYGENASE-RELATED"/>
    <property type="match status" value="1"/>
</dbReference>
<sequence length="498" mass="55941">MSTDLGRQGLRFAIIGGGMAGILAAIRLRQAGEKFTVYEKAGRLGGTWRENRYPGLTCDVPAHAYTYSFEPYAEWDAYYAKGGEIQTYFEKTAEKYGIMPHVRFDSEVVSAVWDEEKGFWRLGLVTGEEVVAEVVIAASGVLHHPKLPDLEGLDSFKGRAFHSARWQDDAPVDGARVGIIGNGSTGVQIVTALSTRASRLVHFQRSPQWIMPVPYFQYSEEEKEAFRREPALIDEIRNNKEYWDNIYRFTHAITDTHGPEIAAIEAACLDNLENSIRDPELKEKLRPNYRAACKRLIYSWSYYDAVQRPIVEVERDRIARIEPEGVRLADGRLHELDTLVLATGFHADRFIRPTTVLGRDGVSLDDIWSVRPTAYYAVTIPGFPNFFMLNGPTGPVGNFSLIDIAERQWGYIDQLLGLLRSGEAQTIEPRAEAHAGYEERRIAAARTTIFGSGCNSWYLDATGVPSSWPWSYEAFADAMSAPVMEDYAMTVEAELVAR</sequence>
<comment type="caution">
    <text evidence="5">The sequence shown here is derived from an EMBL/GenBank/DDBJ whole genome shotgun (WGS) entry which is preliminary data.</text>
</comment>
<evidence type="ECO:0000256" key="1">
    <source>
        <dbReference type="ARBA" id="ARBA00022630"/>
    </source>
</evidence>
<keyword evidence="4" id="KW-0472">Membrane</keyword>
<keyword evidence="6" id="KW-1185">Reference proteome</keyword>
<proteinExistence type="predicted"/>
<dbReference type="EC" id="1.14.13.-" evidence="5"/>
<dbReference type="PANTHER" id="PTHR42877:SF4">
    <property type="entry name" value="FAD_NAD(P)-BINDING DOMAIN-CONTAINING PROTEIN-RELATED"/>
    <property type="match status" value="1"/>
</dbReference>
<accession>A0ABV9F0M1</accession>
<dbReference type="InterPro" id="IPR036188">
    <property type="entry name" value="FAD/NAD-bd_sf"/>
</dbReference>
<keyword evidence="2" id="KW-0274">FAD</keyword>
<dbReference type="PRINTS" id="PR00368">
    <property type="entry name" value="FADPNR"/>
</dbReference>
<dbReference type="RefSeq" id="WP_066531745.1">
    <property type="nucleotide sequence ID" value="NZ_JBHSFZ010000025.1"/>
</dbReference>
<keyword evidence="1" id="KW-0285">Flavoprotein</keyword>
<dbReference type="Pfam" id="PF00743">
    <property type="entry name" value="FMO-like"/>
    <property type="match status" value="1"/>
</dbReference>
<keyword evidence="4" id="KW-1133">Transmembrane helix</keyword>
<feature type="transmembrane region" description="Helical" evidence="4">
    <location>
        <begin position="12"/>
        <end position="28"/>
    </location>
</feature>
<name>A0ABV9F0M1_9SPHN</name>
<gene>
    <name evidence="5" type="ORF">ACFO3E_11265</name>
</gene>
<dbReference type="InterPro" id="IPR051209">
    <property type="entry name" value="FAD-bind_Monooxygenase_sf"/>
</dbReference>
<evidence type="ECO:0000256" key="3">
    <source>
        <dbReference type="ARBA" id="ARBA00023002"/>
    </source>
</evidence>
<dbReference type="GO" id="GO:0004497">
    <property type="term" value="F:monooxygenase activity"/>
    <property type="evidence" value="ECO:0007669"/>
    <property type="project" value="UniProtKB-KW"/>
</dbReference>
<dbReference type="Proteomes" id="UP001595957">
    <property type="component" value="Unassembled WGS sequence"/>
</dbReference>
<evidence type="ECO:0000256" key="2">
    <source>
        <dbReference type="ARBA" id="ARBA00022827"/>
    </source>
</evidence>
<evidence type="ECO:0000256" key="4">
    <source>
        <dbReference type="SAM" id="Phobius"/>
    </source>
</evidence>
<keyword evidence="5" id="KW-0503">Monooxygenase</keyword>
<evidence type="ECO:0000313" key="5">
    <source>
        <dbReference type="EMBL" id="MFC4594763.1"/>
    </source>
</evidence>
<keyword evidence="4" id="KW-0812">Transmembrane</keyword>
<evidence type="ECO:0000313" key="6">
    <source>
        <dbReference type="Proteomes" id="UP001595957"/>
    </source>
</evidence>
<dbReference type="SUPFAM" id="SSF51905">
    <property type="entry name" value="FAD/NAD(P)-binding domain"/>
    <property type="match status" value="1"/>
</dbReference>
<dbReference type="Gene3D" id="3.50.50.60">
    <property type="entry name" value="FAD/NAD(P)-binding domain"/>
    <property type="match status" value="2"/>
</dbReference>
<dbReference type="EMBL" id="JBHSFZ010000025">
    <property type="protein sequence ID" value="MFC4594763.1"/>
    <property type="molecule type" value="Genomic_DNA"/>
</dbReference>
<organism evidence="5 6">
    <name type="scientific">Sphingobium tyrosinilyticum</name>
    <dbReference type="NCBI Taxonomy" id="2715436"/>
    <lineage>
        <taxon>Bacteria</taxon>
        <taxon>Pseudomonadati</taxon>
        <taxon>Pseudomonadota</taxon>
        <taxon>Alphaproteobacteria</taxon>
        <taxon>Sphingomonadales</taxon>
        <taxon>Sphingomonadaceae</taxon>
        <taxon>Sphingobium</taxon>
    </lineage>
</organism>
<reference evidence="6" key="1">
    <citation type="journal article" date="2019" name="Int. J. Syst. Evol. Microbiol.">
        <title>The Global Catalogue of Microorganisms (GCM) 10K type strain sequencing project: providing services to taxonomists for standard genome sequencing and annotation.</title>
        <authorList>
            <consortium name="The Broad Institute Genomics Platform"/>
            <consortium name="The Broad Institute Genome Sequencing Center for Infectious Disease"/>
            <person name="Wu L."/>
            <person name="Ma J."/>
        </authorList>
    </citation>
    <scope>NUCLEOTIDE SEQUENCE [LARGE SCALE GENOMIC DNA]</scope>
    <source>
        <strain evidence="6">NBRC 103632</strain>
    </source>
</reference>